<sequence length="261" mass="30426">MYSARSSSIKNGKEKDEYYVEFPSEEENRSPDLQKEKAERKRKSLDLRRGLKVEWYKQTVEKVEQHCVTLEKVAVENRKKVITIREGSRKKNRSKLDSVKRNSHMKANMIDGAWLCIGDFNDVRFTYEKEGEFGGGYFFPDKVAAWINEDCGTWKVEAMRDWISENTIEAIQRIPLRAERCSDKIIWPFDSCGEYSAKSGYQILKKEEDMQNDVLQRIVLSGLALAKVYELTETKLAGLRSGFCKCSLKPQQLWRLKQELL</sequence>
<accession>A0A1R3J276</accession>
<comment type="caution">
    <text evidence="2">The sequence shown here is derived from an EMBL/GenBank/DDBJ whole genome shotgun (WGS) entry which is preliminary data.</text>
</comment>
<feature type="compositionally biased region" description="Basic and acidic residues" evidence="1">
    <location>
        <begin position="26"/>
        <end position="44"/>
    </location>
</feature>
<evidence type="ECO:0000256" key="1">
    <source>
        <dbReference type="SAM" id="MobiDB-lite"/>
    </source>
</evidence>
<dbReference type="Proteomes" id="UP000187203">
    <property type="component" value="Unassembled WGS sequence"/>
</dbReference>
<evidence type="ECO:0008006" key="4">
    <source>
        <dbReference type="Google" id="ProtNLM"/>
    </source>
</evidence>
<evidence type="ECO:0000313" key="3">
    <source>
        <dbReference type="Proteomes" id="UP000187203"/>
    </source>
</evidence>
<dbReference type="EMBL" id="AWUE01016932">
    <property type="protein sequence ID" value="OMO88932.1"/>
    <property type="molecule type" value="Genomic_DNA"/>
</dbReference>
<protein>
    <recommendedName>
        <fullName evidence="4">Endonuclease/exonuclease/phosphatase</fullName>
    </recommendedName>
</protein>
<reference evidence="3" key="1">
    <citation type="submission" date="2013-09" db="EMBL/GenBank/DDBJ databases">
        <title>Corchorus olitorius genome sequencing.</title>
        <authorList>
            <person name="Alam M."/>
            <person name="Haque M.S."/>
            <person name="Islam M.S."/>
            <person name="Emdad E.M."/>
            <person name="Islam M.M."/>
            <person name="Ahmed B."/>
            <person name="Halim A."/>
            <person name="Hossen Q.M.M."/>
            <person name="Hossain M.Z."/>
            <person name="Ahmed R."/>
            <person name="Khan M.M."/>
            <person name="Islam R."/>
            <person name="Rashid M.M."/>
            <person name="Khan S.A."/>
            <person name="Rahman M.S."/>
            <person name="Alam M."/>
            <person name="Yahiya A.S."/>
            <person name="Khan M.S."/>
            <person name="Azam M.S."/>
            <person name="Haque T."/>
            <person name="Lashkar M.Z.H."/>
            <person name="Akhand A.I."/>
            <person name="Morshed G."/>
            <person name="Roy S."/>
            <person name="Uddin K.S."/>
            <person name="Rabeya T."/>
            <person name="Hossain A.S."/>
            <person name="Chowdhury A."/>
            <person name="Snigdha A.R."/>
            <person name="Mortoza M.S."/>
            <person name="Matin S.A."/>
            <person name="Hoque S.M.E."/>
            <person name="Islam M.K."/>
            <person name="Roy D.K."/>
            <person name="Haider R."/>
            <person name="Moosa M.M."/>
            <person name="Elias S.M."/>
            <person name="Hasan A.M."/>
            <person name="Jahan S."/>
            <person name="Shafiuddin M."/>
            <person name="Mahmood N."/>
            <person name="Shommy N.S."/>
        </authorList>
    </citation>
    <scope>NUCLEOTIDE SEQUENCE [LARGE SCALE GENOMIC DNA]</scope>
    <source>
        <strain evidence="3">cv. O-4</strain>
    </source>
</reference>
<evidence type="ECO:0000313" key="2">
    <source>
        <dbReference type="EMBL" id="OMO88932.1"/>
    </source>
</evidence>
<feature type="region of interest" description="Disordered" evidence="1">
    <location>
        <begin position="20"/>
        <end position="44"/>
    </location>
</feature>
<keyword evidence="3" id="KW-1185">Reference proteome</keyword>
<name>A0A1R3J276_9ROSI</name>
<organism evidence="2 3">
    <name type="scientific">Corchorus olitorius</name>
    <dbReference type="NCBI Taxonomy" id="93759"/>
    <lineage>
        <taxon>Eukaryota</taxon>
        <taxon>Viridiplantae</taxon>
        <taxon>Streptophyta</taxon>
        <taxon>Embryophyta</taxon>
        <taxon>Tracheophyta</taxon>
        <taxon>Spermatophyta</taxon>
        <taxon>Magnoliopsida</taxon>
        <taxon>eudicotyledons</taxon>
        <taxon>Gunneridae</taxon>
        <taxon>Pentapetalae</taxon>
        <taxon>rosids</taxon>
        <taxon>malvids</taxon>
        <taxon>Malvales</taxon>
        <taxon>Malvaceae</taxon>
        <taxon>Grewioideae</taxon>
        <taxon>Apeibeae</taxon>
        <taxon>Corchorus</taxon>
    </lineage>
</organism>
<dbReference type="OrthoDB" id="1750741at2759"/>
<dbReference type="AlphaFoldDB" id="A0A1R3J276"/>
<gene>
    <name evidence="2" type="ORF">COLO4_20021</name>
</gene>
<proteinExistence type="predicted"/>